<gene>
    <name evidence="9" type="ORF">IEQ34_010628</name>
</gene>
<comment type="subcellular location">
    <subcellularLocation>
        <location evidence="1">Secreted</location>
        <location evidence="1">Cell wall</location>
    </subcellularLocation>
</comment>
<evidence type="ECO:0000256" key="6">
    <source>
        <dbReference type="ARBA" id="ARBA00023295"/>
    </source>
</evidence>
<dbReference type="SUPFAM" id="SSF51126">
    <property type="entry name" value="Pectin lyase-like"/>
    <property type="match status" value="1"/>
</dbReference>
<keyword evidence="3" id="KW-0134">Cell wall</keyword>
<evidence type="ECO:0000256" key="5">
    <source>
        <dbReference type="ARBA" id="ARBA00022801"/>
    </source>
</evidence>
<organism evidence="9 10">
    <name type="scientific">Dendrobium chrysotoxum</name>
    <name type="common">Orchid</name>
    <dbReference type="NCBI Taxonomy" id="161865"/>
    <lineage>
        <taxon>Eukaryota</taxon>
        <taxon>Viridiplantae</taxon>
        <taxon>Streptophyta</taxon>
        <taxon>Embryophyta</taxon>
        <taxon>Tracheophyta</taxon>
        <taxon>Spermatophyta</taxon>
        <taxon>Magnoliopsida</taxon>
        <taxon>Liliopsida</taxon>
        <taxon>Asparagales</taxon>
        <taxon>Orchidaceae</taxon>
        <taxon>Epidendroideae</taxon>
        <taxon>Malaxideae</taxon>
        <taxon>Dendrobiinae</taxon>
        <taxon>Dendrobium</taxon>
    </lineage>
</organism>
<evidence type="ECO:0000256" key="2">
    <source>
        <dbReference type="ARBA" id="ARBA00008834"/>
    </source>
</evidence>
<keyword evidence="7" id="KW-0961">Cell wall biogenesis/degradation</keyword>
<keyword evidence="5 8" id="KW-0378">Hydrolase</keyword>
<dbReference type="InterPro" id="IPR011050">
    <property type="entry name" value="Pectin_lyase_fold/virulence"/>
</dbReference>
<protein>
    <submittedName>
        <fullName evidence="9">Uncharacterized protein</fullName>
    </submittedName>
</protein>
<dbReference type="Proteomes" id="UP000775213">
    <property type="component" value="Unassembled WGS sequence"/>
</dbReference>
<evidence type="ECO:0000256" key="3">
    <source>
        <dbReference type="ARBA" id="ARBA00022512"/>
    </source>
</evidence>
<accession>A0AAV7GXK8</accession>
<evidence type="ECO:0000256" key="7">
    <source>
        <dbReference type="ARBA" id="ARBA00023316"/>
    </source>
</evidence>
<proteinExistence type="inferred from homology"/>
<reference evidence="9 10" key="1">
    <citation type="journal article" date="2021" name="Hortic Res">
        <title>Chromosome-scale assembly of the Dendrobium chrysotoxum genome enhances the understanding of orchid evolution.</title>
        <authorList>
            <person name="Zhang Y."/>
            <person name="Zhang G.Q."/>
            <person name="Zhang D."/>
            <person name="Liu X.D."/>
            <person name="Xu X.Y."/>
            <person name="Sun W.H."/>
            <person name="Yu X."/>
            <person name="Zhu X."/>
            <person name="Wang Z.W."/>
            <person name="Zhao X."/>
            <person name="Zhong W.Y."/>
            <person name="Chen H."/>
            <person name="Yin W.L."/>
            <person name="Huang T."/>
            <person name="Niu S.C."/>
            <person name="Liu Z.J."/>
        </authorList>
    </citation>
    <scope>NUCLEOTIDE SEQUENCE [LARGE SCALE GENOMIC DNA]</scope>
    <source>
        <strain evidence="9">Lindl</strain>
    </source>
</reference>
<dbReference type="GO" id="GO:0005975">
    <property type="term" value="P:carbohydrate metabolic process"/>
    <property type="evidence" value="ECO:0007669"/>
    <property type="project" value="InterPro"/>
</dbReference>
<dbReference type="GO" id="GO:0071555">
    <property type="term" value="P:cell wall organization"/>
    <property type="evidence" value="ECO:0007669"/>
    <property type="project" value="UniProtKB-KW"/>
</dbReference>
<sequence>MTNIVSITNSTIHKSIVQNMTVSSVIFTGTQNGLRIKMQANPYDGFVSGITFRRTMRNNVQKPIVINQNCFPSNANCPNQVIEHRDKEQWSIVRRREGSSAAAESERIDCSRSNPCSGIKLRNTILSYIMGIRGEWLSHSVEMWREVALNL</sequence>
<dbReference type="GO" id="GO:0004650">
    <property type="term" value="F:polygalacturonase activity"/>
    <property type="evidence" value="ECO:0007669"/>
    <property type="project" value="InterPro"/>
</dbReference>
<dbReference type="Gene3D" id="2.160.20.10">
    <property type="entry name" value="Single-stranded right-handed beta-helix, Pectin lyase-like"/>
    <property type="match status" value="1"/>
</dbReference>
<dbReference type="EMBL" id="JAGFBR010000010">
    <property type="protein sequence ID" value="KAH0459965.1"/>
    <property type="molecule type" value="Genomic_DNA"/>
</dbReference>
<dbReference type="Pfam" id="PF00295">
    <property type="entry name" value="Glyco_hydro_28"/>
    <property type="match status" value="1"/>
</dbReference>
<name>A0AAV7GXK8_DENCH</name>
<dbReference type="InterPro" id="IPR000743">
    <property type="entry name" value="Glyco_hydro_28"/>
</dbReference>
<keyword evidence="4" id="KW-0964">Secreted</keyword>
<dbReference type="InterPro" id="IPR012334">
    <property type="entry name" value="Pectin_lyas_fold"/>
</dbReference>
<dbReference type="AlphaFoldDB" id="A0AAV7GXK8"/>
<evidence type="ECO:0000313" key="9">
    <source>
        <dbReference type="EMBL" id="KAH0459965.1"/>
    </source>
</evidence>
<evidence type="ECO:0000256" key="4">
    <source>
        <dbReference type="ARBA" id="ARBA00022525"/>
    </source>
</evidence>
<evidence type="ECO:0000313" key="10">
    <source>
        <dbReference type="Proteomes" id="UP000775213"/>
    </source>
</evidence>
<keyword evidence="6 8" id="KW-0326">Glycosidase</keyword>
<comment type="caution">
    <text evidence="9">The sequence shown here is derived from an EMBL/GenBank/DDBJ whole genome shotgun (WGS) entry which is preliminary data.</text>
</comment>
<keyword evidence="10" id="KW-1185">Reference proteome</keyword>
<dbReference type="PANTHER" id="PTHR31375">
    <property type="match status" value="1"/>
</dbReference>
<evidence type="ECO:0000256" key="1">
    <source>
        <dbReference type="ARBA" id="ARBA00004191"/>
    </source>
</evidence>
<comment type="similarity">
    <text evidence="2 8">Belongs to the glycosyl hydrolase 28 family.</text>
</comment>
<evidence type="ECO:0000256" key="8">
    <source>
        <dbReference type="RuleBase" id="RU361169"/>
    </source>
</evidence>